<dbReference type="Proteomes" id="UP000070433">
    <property type="component" value="Chromosome"/>
</dbReference>
<dbReference type="PROSITE" id="PS51353">
    <property type="entry name" value="ARSC"/>
    <property type="match status" value="1"/>
</dbReference>
<accession>A0A127JTN4</accession>
<dbReference type="SUPFAM" id="SSF52833">
    <property type="entry name" value="Thioredoxin-like"/>
    <property type="match status" value="1"/>
</dbReference>
<dbReference type="RefSeq" id="WP_061499046.1">
    <property type="nucleotide sequence ID" value="NZ_CP010951.1"/>
</dbReference>
<dbReference type="PATRIC" id="fig|94132.3.peg.2147"/>
<dbReference type="PANTHER" id="PTHR30041">
    <property type="entry name" value="ARSENATE REDUCTASE"/>
    <property type="match status" value="1"/>
</dbReference>
<dbReference type="AlphaFoldDB" id="A0A127JTN4"/>
<dbReference type="NCBIfam" id="TIGR01617">
    <property type="entry name" value="arsC_related"/>
    <property type="match status" value="1"/>
</dbReference>
<dbReference type="Pfam" id="PF03960">
    <property type="entry name" value="ArsC"/>
    <property type="match status" value="1"/>
</dbReference>
<evidence type="ECO:0000313" key="3">
    <source>
        <dbReference type="EMBL" id="AMO23253.1"/>
    </source>
</evidence>
<evidence type="ECO:0000256" key="2">
    <source>
        <dbReference type="PROSITE-ProRule" id="PRU01282"/>
    </source>
</evidence>
<name>A0A127JTN4_9BURK</name>
<dbReference type="OrthoDB" id="9803749at2"/>
<dbReference type="InterPro" id="IPR006660">
    <property type="entry name" value="Arsenate_reductase-like"/>
</dbReference>
<keyword evidence="4" id="KW-1185">Reference proteome</keyword>
<dbReference type="EMBL" id="CP010951">
    <property type="protein sequence ID" value="AMO23253.1"/>
    <property type="molecule type" value="Genomic_DNA"/>
</dbReference>
<evidence type="ECO:0000313" key="4">
    <source>
        <dbReference type="Proteomes" id="UP000070433"/>
    </source>
</evidence>
<protein>
    <submittedName>
        <fullName evidence="3">ArsC family transcriptional regulator</fullName>
    </submittedName>
</protein>
<sequence length="119" mass="13513">MTTNITLYGIPNCDTVKKARRWLQLRGIEHRFVDFKKQAPSAAQLEHWAADLGWERLLNRQGSTWRGLDAHLREGVTDASSACKVMLAHPSTIKRPVVEVGERRMVGFDEQAFEDLLAP</sequence>
<dbReference type="Gene3D" id="3.40.30.10">
    <property type="entry name" value="Glutaredoxin"/>
    <property type="match status" value="1"/>
</dbReference>
<dbReference type="PANTHER" id="PTHR30041:SF8">
    <property type="entry name" value="PROTEIN YFFB"/>
    <property type="match status" value="1"/>
</dbReference>
<comment type="similarity">
    <text evidence="1 2">Belongs to the ArsC family.</text>
</comment>
<organism evidence="3 4">
    <name type="scientific">Ramlibacter tataouinensis</name>
    <dbReference type="NCBI Taxonomy" id="94132"/>
    <lineage>
        <taxon>Bacteria</taxon>
        <taxon>Pseudomonadati</taxon>
        <taxon>Pseudomonadota</taxon>
        <taxon>Betaproteobacteria</taxon>
        <taxon>Burkholderiales</taxon>
        <taxon>Comamonadaceae</taxon>
        <taxon>Ramlibacter</taxon>
    </lineage>
</organism>
<dbReference type="CDD" id="cd03035">
    <property type="entry name" value="ArsC_Yffb"/>
    <property type="match status" value="1"/>
</dbReference>
<evidence type="ECO:0000256" key="1">
    <source>
        <dbReference type="ARBA" id="ARBA00007198"/>
    </source>
</evidence>
<reference evidence="3 4" key="1">
    <citation type="journal article" date="2014" name="Int. J. Syst. Evol. Microbiol.">
        <title>Ramlibacter solisilvae sp. nov., isolated from forest soil, and emended description of the genus Ramlibacter.</title>
        <authorList>
            <person name="Lee H.J."/>
            <person name="Lee S.H."/>
            <person name="Lee S.S."/>
            <person name="Lee J.S."/>
            <person name="Kim Y."/>
            <person name="Kim S.C."/>
            <person name="Jeon C.O."/>
        </authorList>
    </citation>
    <scope>NUCLEOTIDE SEQUENCE [LARGE SCALE GENOMIC DNA]</scope>
    <source>
        <strain evidence="3 4">5-10</strain>
    </source>
</reference>
<dbReference type="InterPro" id="IPR006504">
    <property type="entry name" value="Tscrpt_reg_Spx/MgsR"/>
</dbReference>
<proteinExistence type="inferred from homology"/>
<dbReference type="InterPro" id="IPR036249">
    <property type="entry name" value="Thioredoxin-like_sf"/>
</dbReference>
<gene>
    <name evidence="3" type="ORF">UC35_10550</name>
</gene>